<feature type="region of interest" description="Disordered" evidence="1">
    <location>
        <begin position="448"/>
        <end position="467"/>
    </location>
</feature>
<dbReference type="KEGG" id="asip:AQUSIP_06320"/>
<keyword evidence="2" id="KW-0472">Membrane</keyword>
<evidence type="ECO:0000256" key="1">
    <source>
        <dbReference type="SAM" id="MobiDB-lite"/>
    </source>
</evidence>
<dbReference type="AlphaFoldDB" id="A0A5E4PG28"/>
<evidence type="ECO:0000313" key="4">
    <source>
        <dbReference type="Proteomes" id="UP000324194"/>
    </source>
</evidence>
<protein>
    <submittedName>
        <fullName evidence="3">Uncharacterized protein</fullName>
    </submittedName>
</protein>
<name>A0A5E4PG28_9COXI</name>
<accession>A0A5E4PG28</accession>
<feature type="transmembrane region" description="Helical" evidence="2">
    <location>
        <begin position="40"/>
        <end position="62"/>
    </location>
</feature>
<gene>
    <name evidence="3" type="ORF">AQUSIP_06320</name>
</gene>
<feature type="transmembrane region" description="Helical" evidence="2">
    <location>
        <begin position="159"/>
        <end position="179"/>
    </location>
</feature>
<feature type="transmembrane region" description="Helical" evidence="2">
    <location>
        <begin position="185"/>
        <end position="207"/>
    </location>
</feature>
<reference evidence="3 4" key="1">
    <citation type="submission" date="2019-08" db="EMBL/GenBank/DDBJ databases">
        <authorList>
            <person name="Guy L."/>
        </authorList>
    </citation>
    <scope>NUCLEOTIDE SEQUENCE [LARGE SCALE GENOMIC DNA]</scope>
    <source>
        <strain evidence="3 4">SGT-108</strain>
    </source>
</reference>
<evidence type="ECO:0000256" key="2">
    <source>
        <dbReference type="SAM" id="Phobius"/>
    </source>
</evidence>
<organism evidence="3 4">
    <name type="scientific">Aquicella siphonis</name>
    <dbReference type="NCBI Taxonomy" id="254247"/>
    <lineage>
        <taxon>Bacteria</taxon>
        <taxon>Pseudomonadati</taxon>
        <taxon>Pseudomonadota</taxon>
        <taxon>Gammaproteobacteria</taxon>
        <taxon>Legionellales</taxon>
        <taxon>Coxiellaceae</taxon>
        <taxon>Aquicella</taxon>
    </lineage>
</organism>
<feature type="compositionally biased region" description="Polar residues" evidence="1">
    <location>
        <begin position="452"/>
        <end position="467"/>
    </location>
</feature>
<evidence type="ECO:0000313" key="3">
    <source>
        <dbReference type="EMBL" id="VVC75343.1"/>
    </source>
</evidence>
<proteinExistence type="predicted"/>
<feature type="transmembrane region" description="Helical" evidence="2">
    <location>
        <begin position="112"/>
        <end position="130"/>
    </location>
</feature>
<feature type="compositionally biased region" description="Low complexity" evidence="1">
    <location>
        <begin position="531"/>
        <end position="540"/>
    </location>
</feature>
<keyword evidence="2" id="KW-1133">Transmembrane helix</keyword>
<dbReference type="Proteomes" id="UP000324194">
    <property type="component" value="Chromosome 1"/>
</dbReference>
<keyword evidence="2" id="KW-0812">Transmembrane</keyword>
<dbReference type="EMBL" id="LR699119">
    <property type="protein sequence ID" value="VVC75343.1"/>
    <property type="molecule type" value="Genomic_DNA"/>
</dbReference>
<sequence>MQSREYDNTQTNLETASSSAITAQAAYGSVIFGMFTSQNLIAALLNGIGPMILAPISLSIALTKASLSLARLIKSRNRNAGLVGGFLVDLLVSMIVGTSAIGSLAFSTVMGAMVPLFILATLSINTLYNLGKAGINLFQWLRTTEPQSRARFKADTIKHAISSLISLGITVPVALVVIFKIAPVALAITASTVSAIGFTLGLTGTIANHIRSKRAAAQQFIEMETFPTTSTQEINEELRARYSMRKTQVINPDPLEEQAVFNTPKANTTHKWNYNYQKNRIGRAHEKHLDLDTTKDYLFKEGAKKIRYLDQMLRSRSILDRIQSSKRLAKLIVISDWCALMLNATERGLLLAIEETNLSPEQRAIRDAVNRLAAERITNHIQLQASNRYQNLLKDACQSFFKNIGDTEDFIRSAESYFHGREANERLAQAQTQANPVMVDMDMEESLPPVASLSTAQSAANTSQPATQAAVSEAASLSEFEIRTAAAATSEPVDAVTENTKALKAALNAQIRLFKAARKAGVHHQLVQPNSESNSSLSVSHGEESPSVLPQPARVS</sequence>
<feature type="region of interest" description="Disordered" evidence="1">
    <location>
        <begin position="524"/>
        <end position="556"/>
    </location>
</feature>
<dbReference type="RefSeq" id="WP_148338573.1">
    <property type="nucleotide sequence ID" value="NZ_LR699119.1"/>
</dbReference>
<keyword evidence="4" id="KW-1185">Reference proteome</keyword>
<feature type="transmembrane region" description="Helical" evidence="2">
    <location>
        <begin position="82"/>
        <end position="106"/>
    </location>
</feature>